<keyword evidence="3" id="KW-1185">Reference proteome</keyword>
<dbReference type="PANTHER" id="PTHR40072">
    <property type="entry name" value="MOLYBDOPTERIN-GUANINE DINUCLEOTIDE BIOSYNTHESIS ADAPTER PROTEIN-RELATED"/>
    <property type="match status" value="1"/>
</dbReference>
<accession>A0ABR5AWA0</accession>
<dbReference type="Pfam" id="PF03205">
    <property type="entry name" value="MobB"/>
    <property type="match status" value="1"/>
</dbReference>
<reference evidence="2 3" key="1">
    <citation type="submission" date="2015-01" db="EMBL/GenBank/DDBJ databases">
        <title>Genome Assembly of Bacillus badius MTCC 1458.</title>
        <authorList>
            <person name="Verma A."/>
            <person name="Khatri I."/>
            <person name="Mual P."/>
            <person name="Subramanian S."/>
            <person name="Krishnamurthi S."/>
        </authorList>
    </citation>
    <scope>NUCLEOTIDE SEQUENCE [LARGE SCALE GENOMIC DNA]</scope>
    <source>
        <strain evidence="2 3">MTCC 1458</strain>
    </source>
</reference>
<dbReference type="CDD" id="cd03116">
    <property type="entry name" value="MobB"/>
    <property type="match status" value="1"/>
</dbReference>
<dbReference type="Gene3D" id="3.40.50.300">
    <property type="entry name" value="P-loop containing nucleotide triphosphate hydrolases"/>
    <property type="match status" value="1"/>
</dbReference>
<feature type="domain" description="Molybdopterin-guanine dinucleotide biosynthesis protein B (MobB)" evidence="1">
    <location>
        <begin position="9"/>
        <end position="141"/>
    </location>
</feature>
<evidence type="ECO:0000259" key="1">
    <source>
        <dbReference type="Pfam" id="PF03205"/>
    </source>
</evidence>
<evidence type="ECO:0000313" key="3">
    <source>
        <dbReference type="Proteomes" id="UP000031982"/>
    </source>
</evidence>
<evidence type="ECO:0000313" key="2">
    <source>
        <dbReference type="EMBL" id="KIL79015.1"/>
    </source>
</evidence>
<dbReference type="RefSeq" id="WP_041096085.1">
    <property type="nucleotide sequence ID" value="NZ_JARTHD010000008.1"/>
</dbReference>
<dbReference type="Proteomes" id="UP000031982">
    <property type="component" value="Unassembled WGS sequence"/>
</dbReference>
<dbReference type="SUPFAM" id="SSF52540">
    <property type="entry name" value="P-loop containing nucleoside triphosphate hydrolases"/>
    <property type="match status" value="1"/>
</dbReference>
<protein>
    <submittedName>
        <fullName evidence="2">Molybdopterin-guanine dinucleotide biosynthesis protein MobB</fullName>
    </submittedName>
</protein>
<dbReference type="InterPro" id="IPR027417">
    <property type="entry name" value="P-loop_NTPase"/>
</dbReference>
<sequence length="177" mass="19685">MALGVKKPVLQIVGFQNSGKTTLMTKLIKKTGEHGWTAAALKHHGHGGLPLLLEGQKDSGKYRQAGALATGVEGGGRLQITVAKDNWKLEEIVELYGHFPVDLLLVEGYKQAQYPKIVLIKGEQELDLLDELTHIQAVISWEPLSIKPSAFPVFLLSEEAAYLQWFVYYMKRCLLTD</sequence>
<name>A0ABR5AWA0_BACBA</name>
<organism evidence="2 3">
    <name type="scientific">Bacillus badius</name>
    <dbReference type="NCBI Taxonomy" id="1455"/>
    <lineage>
        <taxon>Bacteria</taxon>
        <taxon>Bacillati</taxon>
        <taxon>Bacillota</taxon>
        <taxon>Bacilli</taxon>
        <taxon>Bacillales</taxon>
        <taxon>Bacillaceae</taxon>
        <taxon>Pseudobacillus</taxon>
    </lineage>
</organism>
<gene>
    <name evidence="2" type="ORF">SD77_3816</name>
</gene>
<dbReference type="InterPro" id="IPR004435">
    <property type="entry name" value="MobB_dom"/>
</dbReference>
<proteinExistence type="predicted"/>
<dbReference type="InterPro" id="IPR052539">
    <property type="entry name" value="MGD_biosynthesis_adapter"/>
</dbReference>
<dbReference type="EMBL" id="JXLP01000005">
    <property type="protein sequence ID" value="KIL79015.1"/>
    <property type="molecule type" value="Genomic_DNA"/>
</dbReference>
<dbReference type="NCBIfam" id="TIGR00176">
    <property type="entry name" value="mobB"/>
    <property type="match status" value="1"/>
</dbReference>
<dbReference type="PANTHER" id="PTHR40072:SF1">
    <property type="entry name" value="MOLYBDOPTERIN-GUANINE DINUCLEOTIDE BIOSYNTHESIS ADAPTER PROTEIN"/>
    <property type="match status" value="1"/>
</dbReference>
<comment type="caution">
    <text evidence="2">The sequence shown here is derived from an EMBL/GenBank/DDBJ whole genome shotgun (WGS) entry which is preliminary data.</text>
</comment>